<name>A0AAD9JNE8_9ANNE</name>
<proteinExistence type="predicted"/>
<dbReference type="AlphaFoldDB" id="A0AAD9JNE8"/>
<organism evidence="2 3">
    <name type="scientific">Paralvinella palmiformis</name>
    <dbReference type="NCBI Taxonomy" id="53620"/>
    <lineage>
        <taxon>Eukaryota</taxon>
        <taxon>Metazoa</taxon>
        <taxon>Spiralia</taxon>
        <taxon>Lophotrochozoa</taxon>
        <taxon>Annelida</taxon>
        <taxon>Polychaeta</taxon>
        <taxon>Sedentaria</taxon>
        <taxon>Canalipalpata</taxon>
        <taxon>Terebellida</taxon>
        <taxon>Terebelliformia</taxon>
        <taxon>Alvinellidae</taxon>
        <taxon>Paralvinella</taxon>
    </lineage>
</organism>
<evidence type="ECO:0000313" key="3">
    <source>
        <dbReference type="Proteomes" id="UP001208570"/>
    </source>
</evidence>
<dbReference type="EMBL" id="JAODUP010000246">
    <property type="protein sequence ID" value="KAK2155205.1"/>
    <property type="molecule type" value="Genomic_DNA"/>
</dbReference>
<dbReference type="Proteomes" id="UP001208570">
    <property type="component" value="Unassembled WGS sequence"/>
</dbReference>
<reference evidence="2" key="1">
    <citation type="journal article" date="2023" name="Mol. Biol. Evol.">
        <title>Third-Generation Sequencing Reveals the Adaptive Role of the Epigenome in Three Deep-Sea Polychaetes.</title>
        <authorList>
            <person name="Perez M."/>
            <person name="Aroh O."/>
            <person name="Sun Y."/>
            <person name="Lan Y."/>
            <person name="Juniper S.K."/>
            <person name="Young C.R."/>
            <person name="Angers B."/>
            <person name="Qian P.Y."/>
        </authorList>
    </citation>
    <scope>NUCLEOTIDE SEQUENCE</scope>
    <source>
        <strain evidence="2">P08H-3</strain>
    </source>
</reference>
<sequence length="349" mass="38088">MIGDSLQHQQKARPADLKVTHSRHVMPDLISTDDEWPGTMWMEEKKVGDDVSTTATTSVLDNNSSNNAAAVTSPLSKLHDGIFVDSILGSTTIVTSVVTSPACSVTAPGVCDGRQNTFSRLHDLTVHVTQSTSLIQAQVAYAPTPCGCFYNKHSLTHMLGLCRLPMFRKRCKHRGVTKHKDCVYALYTPKLQVRGHGSLRGVPSTREKMPTIVKGSTQQQTGSNIQQSDGKKRSLTNLVSSSKTCSGKKSAKSNLDAVTRQLSEIDYGFNPTFTSSSLPKEAFLSLRKEKHRRHCRAEGATGVDVGSGKSSGFWTMKFKSFSRGSKTKLTSSGRRQRLMAGNNRPGIDK</sequence>
<accession>A0AAD9JNE8</accession>
<feature type="region of interest" description="Disordered" evidence="1">
    <location>
        <begin position="325"/>
        <end position="349"/>
    </location>
</feature>
<gene>
    <name evidence="2" type="ORF">LSH36_246g03012</name>
</gene>
<keyword evidence="3" id="KW-1185">Reference proteome</keyword>
<feature type="region of interest" description="Disordered" evidence="1">
    <location>
        <begin position="212"/>
        <end position="235"/>
    </location>
</feature>
<protein>
    <submittedName>
        <fullName evidence="2">Uncharacterized protein</fullName>
    </submittedName>
</protein>
<feature type="compositionally biased region" description="Polar residues" evidence="1">
    <location>
        <begin position="214"/>
        <end position="228"/>
    </location>
</feature>
<evidence type="ECO:0000313" key="2">
    <source>
        <dbReference type="EMBL" id="KAK2155205.1"/>
    </source>
</evidence>
<evidence type="ECO:0000256" key="1">
    <source>
        <dbReference type="SAM" id="MobiDB-lite"/>
    </source>
</evidence>
<comment type="caution">
    <text evidence="2">The sequence shown here is derived from an EMBL/GenBank/DDBJ whole genome shotgun (WGS) entry which is preliminary data.</text>
</comment>